<evidence type="ECO:0000256" key="2">
    <source>
        <dbReference type="ARBA" id="ARBA00023125"/>
    </source>
</evidence>
<evidence type="ECO:0000256" key="1">
    <source>
        <dbReference type="ARBA" id="ARBA00023015"/>
    </source>
</evidence>
<reference evidence="5" key="1">
    <citation type="submission" date="2020-09" db="EMBL/GenBank/DDBJ databases">
        <title>A novel bacterium of genus Paenibacillus, isolated from South China Sea.</title>
        <authorList>
            <person name="Huang H."/>
            <person name="Mo K."/>
            <person name="Hu Y."/>
        </authorList>
    </citation>
    <scope>NUCLEOTIDE SEQUENCE</scope>
    <source>
        <strain evidence="5">IB182363</strain>
    </source>
</reference>
<dbReference type="PRINTS" id="PR00032">
    <property type="entry name" value="HTHARAC"/>
</dbReference>
<dbReference type="AlphaFoldDB" id="A0A927CAU9"/>
<dbReference type="InterPro" id="IPR009057">
    <property type="entry name" value="Homeodomain-like_sf"/>
</dbReference>
<dbReference type="SMART" id="SM00342">
    <property type="entry name" value="HTH_ARAC"/>
    <property type="match status" value="1"/>
</dbReference>
<dbReference type="InterPro" id="IPR020449">
    <property type="entry name" value="Tscrpt_reg_AraC-type_HTH"/>
</dbReference>
<dbReference type="Pfam" id="PF02311">
    <property type="entry name" value="AraC_binding"/>
    <property type="match status" value="1"/>
</dbReference>
<keyword evidence="3" id="KW-0804">Transcription</keyword>
<name>A0A927CAU9_9BACL</name>
<evidence type="ECO:0000313" key="5">
    <source>
        <dbReference type="EMBL" id="MBD2862881.1"/>
    </source>
</evidence>
<evidence type="ECO:0000256" key="3">
    <source>
        <dbReference type="ARBA" id="ARBA00023163"/>
    </source>
</evidence>
<dbReference type="GO" id="GO:0003700">
    <property type="term" value="F:DNA-binding transcription factor activity"/>
    <property type="evidence" value="ECO:0007669"/>
    <property type="project" value="InterPro"/>
</dbReference>
<dbReference type="InterPro" id="IPR018060">
    <property type="entry name" value="HTH_AraC"/>
</dbReference>
<feature type="domain" description="HTH araC/xylS-type" evidence="4">
    <location>
        <begin position="203"/>
        <end position="301"/>
    </location>
</feature>
<comment type="caution">
    <text evidence="5">The sequence shown here is derived from an EMBL/GenBank/DDBJ whole genome shotgun (WGS) entry which is preliminary data.</text>
</comment>
<dbReference type="EMBL" id="JACXJA010000015">
    <property type="protein sequence ID" value="MBD2862881.1"/>
    <property type="molecule type" value="Genomic_DNA"/>
</dbReference>
<keyword evidence="2" id="KW-0238">DNA-binding</keyword>
<evidence type="ECO:0000259" key="4">
    <source>
        <dbReference type="PROSITE" id="PS01124"/>
    </source>
</evidence>
<protein>
    <submittedName>
        <fullName evidence="5">AraC family transcriptional regulator</fullName>
    </submittedName>
</protein>
<dbReference type="Pfam" id="PF12833">
    <property type="entry name" value="HTH_18"/>
    <property type="match status" value="1"/>
</dbReference>
<dbReference type="PROSITE" id="PS01124">
    <property type="entry name" value="HTH_ARAC_FAMILY_2"/>
    <property type="match status" value="1"/>
</dbReference>
<dbReference type="InterPro" id="IPR037923">
    <property type="entry name" value="HTH-like"/>
</dbReference>
<dbReference type="InterPro" id="IPR003313">
    <property type="entry name" value="AraC-bd"/>
</dbReference>
<evidence type="ECO:0000313" key="6">
    <source>
        <dbReference type="Proteomes" id="UP000639396"/>
    </source>
</evidence>
<dbReference type="PANTHER" id="PTHR43280">
    <property type="entry name" value="ARAC-FAMILY TRANSCRIPTIONAL REGULATOR"/>
    <property type="match status" value="1"/>
</dbReference>
<proteinExistence type="predicted"/>
<dbReference type="PANTHER" id="PTHR43280:SF28">
    <property type="entry name" value="HTH-TYPE TRANSCRIPTIONAL ACTIVATOR RHAS"/>
    <property type="match status" value="1"/>
</dbReference>
<sequence length="313" mass="35855">MTNLQNRSVPVAWGQLNIKVRFGPLLFDILLDNNIYPMTIVRNKKHNHAAIELQFIDSGIGTLVLEDREQQLETGSIHIIGQHIFHSFEPDPVLPGERSTFRFTFQDVPSADPGFPKEEAELIKAALSRLTHCQLTDPIRNRTMFRLLAEARTEMENPAVGSYTKVLSVFAQMIVELVRGIQTEHPADRAYAIPRKDKYDQWSYLIDSFFSNCHKDLTLEMLADTLNLSTKQTHRLLKKHFNASFKHKLMHTRVEVAKDLLRTSSLSIERIAGDVGYSSTQYFCHLFQQKTGMTPSEYRYMERSGHAAASFNN</sequence>
<organism evidence="5 6">
    <name type="scientific">Paenibacillus oceani</name>
    <dbReference type="NCBI Taxonomy" id="2772510"/>
    <lineage>
        <taxon>Bacteria</taxon>
        <taxon>Bacillati</taxon>
        <taxon>Bacillota</taxon>
        <taxon>Bacilli</taxon>
        <taxon>Bacillales</taxon>
        <taxon>Paenibacillaceae</taxon>
        <taxon>Paenibacillus</taxon>
    </lineage>
</organism>
<dbReference type="Gene3D" id="1.10.10.60">
    <property type="entry name" value="Homeodomain-like"/>
    <property type="match status" value="1"/>
</dbReference>
<gene>
    <name evidence="5" type="ORF">IDH45_12890</name>
</gene>
<dbReference type="SUPFAM" id="SSF51215">
    <property type="entry name" value="Regulatory protein AraC"/>
    <property type="match status" value="1"/>
</dbReference>
<dbReference type="GO" id="GO:0043565">
    <property type="term" value="F:sequence-specific DNA binding"/>
    <property type="evidence" value="ECO:0007669"/>
    <property type="project" value="InterPro"/>
</dbReference>
<dbReference type="SUPFAM" id="SSF46689">
    <property type="entry name" value="Homeodomain-like"/>
    <property type="match status" value="1"/>
</dbReference>
<keyword evidence="6" id="KW-1185">Reference proteome</keyword>
<dbReference type="Proteomes" id="UP000639396">
    <property type="component" value="Unassembled WGS sequence"/>
</dbReference>
<keyword evidence="1" id="KW-0805">Transcription regulation</keyword>
<dbReference type="RefSeq" id="WP_190928174.1">
    <property type="nucleotide sequence ID" value="NZ_JACXJA010000015.1"/>
</dbReference>
<accession>A0A927CAU9</accession>